<sequence length="330" mass="35160">MNENPRTLLPLSADTVSGTGTNAPVPSPKFRSLFAVGLLVLLLFCLMPGCRPGADSGTQTEPSTQLIENKGSDTLVNLALAWAEAYMPSHPSIRISVTGGGTGTGIAAMINGTVAIANASRMMKPEEIAAAERNGIKPVEFVVAMDAIAIVVNPSNPVTGLTMDQISRIYTGQIGNWREVGGQDRPIVLLSRESNSGTYVYFLENVIRSGRKESTLLFCSDALLMPSSEGISTEVRQNPNAIGYDGLGYVTPDQKVLAVAKDANSPYVYPSVATVNDGSYPIARPLCMYTAGDPTGPLKAYLDWVINDGQLLVSKLGFVPLHRDERNVAK</sequence>
<dbReference type="InterPro" id="IPR050811">
    <property type="entry name" value="Phosphate_ABC_transporter"/>
</dbReference>
<evidence type="ECO:0000259" key="6">
    <source>
        <dbReference type="Pfam" id="PF12849"/>
    </source>
</evidence>
<evidence type="ECO:0000313" key="8">
    <source>
        <dbReference type="Proteomes" id="UP000001784"/>
    </source>
</evidence>
<dbReference type="InterPro" id="IPR024370">
    <property type="entry name" value="PBP_domain"/>
</dbReference>
<dbReference type="GO" id="GO:0006817">
    <property type="term" value="P:phosphate ion transport"/>
    <property type="evidence" value="ECO:0007669"/>
    <property type="project" value="UniProtKB-UniRule"/>
</dbReference>
<evidence type="ECO:0000256" key="5">
    <source>
        <dbReference type="SAM" id="MobiDB-lite"/>
    </source>
</evidence>
<gene>
    <name evidence="7" type="ordered locus">Sfum_0705</name>
</gene>
<comment type="similarity">
    <text evidence="1 4">Belongs to the PstS family.</text>
</comment>
<dbReference type="PANTHER" id="PTHR30570">
    <property type="entry name" value="PERIPLASMIC PHOSPHATE BINDING COMPONENT OF PHOSPHATE ABC TRANSPORTER"/>
    <property type="match status" value="1"/>
</dbReference>
<dbReference type="PANTHER" id="PTHR30570:SF1">
    <property type="entry name" value="PHOSPHATE-BINDING PROTEIN PSTS"/>
    <property type="match status" value="1"/>
</dbReference>
<dbReference type="eggNOG" id="COG0226">
    <property type="taxonomic scope" value="Bacteria"/>
</dbReference>
<dbReference type="InterPro" id="IPR011862">
    <property type="entry name" value="Phos-bd"/>
</dbReference>
<dbReference type="Gene3D" id="3.40.190.10">
    <property type="entry name" value="Periplasmic binding protein-like II"/>
    <property type="match status" value="2"/>
</dbReference>
<dbReference type="CDD" id="cd13566">
    <property type="entry name" value="PBP2_phosphate"/>
    <property type="match status" value="1"/>
</dbReference>
<dbReference type="NCBIfam" id="TIGR02136">
    <property type="entry name" value="ptsS_2"/>
    <property type="match status" value="1"/>
</dbReference>
<dbReference type="AlphaFoldDB" id="A0LG51"/>
<comment type="function">
    <text evidence="4">Involved in the system for phosphate transport across the cytoplasmic membrane.</text>
</comment>
<name>A0LG51_SYNFM</name>
<keyword evidence="8" id="KW-1185">Reference proteome</keyword>
<keyword evidence="2 4" id="KW-0813">Transport</keyword>
<evidence type="ECO:0000256" key="4">
    <source>
        <dbReference type="RuleBase" id="RU367119"/>
    </source>
</evidence>
<dbReference type="STRING" id="335543.Sfum_0705"/>
<dbReference type="EMBL" id="CP000478">
    <property type="protein sequence ID" value="ABK16403.1"/>
    <property type="molecule type" value="Genomic_DNA"/>
</dbReference>
<dbReference type="InParanoid" id="A0LG51"/>
<dbReference type="KEGG" id="sfu:Sfum_0705"/>
<dbReference type="RefSeq" id="WP_011697576.1">
    <property type="nucleotide sequence ID" value="NC_008554.1"/>
</dbReference>
<evidence type="ECO:0000256" key="3">
    <source>
        <dbReference type="ARBA" id="ARBA00022729"/>
    </source>
</evidence>
<protein>
    <recommendedName>
        <fullName evidence="4">Phosphate-binding protein</fullName>
    </recommendedName>
</protein>
<accession>A0LG51</accession>
<dbReference type="Pfam" id="PF12849">
    <property type="entry name" value="PBP_like_2"/>
    <property type="match status" value="1"/>
</dbReference>
<keyword evidence="3" id="KW-0732">Signal</keyword>
<dbReference type="GO" id="GO:0042301">
    <property type="term" value="F:phosphate ion binding"/>
    <property type="evidence" value="ECO:0007669"/>
    <property type="project" value="UniProtKB-UniRule"/>
</dbReference>
<evidence type="ECO:0000256" key="1">
    <source>
        <dbReference type="ARBA" id="ARBA00008725"/>
    </source>
</evidence>
<proteinExistence type="inferred from homology"/>
<keyword evidence="4" id="KW-0592">Phosphate transport</keyword>
<organism evidence="7 8">
    <name type="scientific">Syntrophobacter fumaroxidans (strain DSM 10017 / MPOB)</name>
    <dbReference type="NCBI Taxonomy" id="335543"/>
    <lineage>
        <taxon>Bacteria</taxon>
        <taxon>Pseudomonadati</taxon>
        <taxon>Thermodesulfobacteriota</taxon>
        <taxon>Syntrophobacteria</taxon>
        <taxon>Syntrophobacterales</taxon>
        <taxon>Syntrophobacteraceae</taxon>
        <taxon>Syntrophobacter</taxon>
    </lineage>
</organism>
<evidence type="ECO:0000313" key="7">
    <source>
        <dbReference type="EMBL" id="ABK16403.1"/>
    </source>
</evidence>
<evidence type="ECO:0000256" key="2">
    <source>
        <dbReference type="ARBA" id="ARBA00022448"/>
    </source>
</evidence>
<feature type="domain" description="PBP" evidence="6">
    <location>
        <begin position="60"/>
        <end position="308"/>
    </location>
</feature>
<feature type="region of interest" description="Disordered" evidence="5">
    <location>
        <begin position="1"/>
        <end position="22"/>
    </location>
</feature>
<dbReference type="Proteomes" id="UP000001784">
    <property type="component" value="Chromosome"/>
</dbReference>
<dbReference type="SUPFAM" id="SSF53850">
    <property type="entry name" value="Periplasmic binding protein-like II"/>
    <property type="match status" value="1"/>
</dbReference>
<reference evidence="7 8" key="1">
    <citation type="submission" date="2006-10" db="EMBL/GenBank/DDBJ databases">
        <title>Complete sequence of Syntrophobacter fumaroxidans MPOB.</title>
        <authorList>
            <consortium name="US DOE Joint Genome Institute"/>
            <person name="Copeland A."/>
            <person name="Lucas S."/>
            <person name="Lapidus A."/>
            <person name="Barry K."/>
            <person name="Detter J.C."/>
            <person name="Glavina del Rio T."/>
            <person name="Hammon N."/>
            <person name="Israni S."/>
            <person name="Pitluck S."/>
            <person name="Goltsman E.G."/>
            <person name="Martinez M."/>
            <person name="Schmutz J."/>
            <person name="Larimer F."/>
            <person name="Land M."/>
            <person name="Hauser L."/>
            <person name="Kyrpides N."/>
            <person name="Kim E."/>
            <person name="Boone D.R."/>
            <person name="Brockman F."/>
            <person name="Culley D."/>
            <person name="Ferry J."/>
            <person name="Gunsalus R."/>
            <person name="McInerney M.J."/>
            <person name="Morrison M."/>
            <person name="Plugge C."/>
            <person name="Rohlin L."/>
            <person name="Scholten J."/>
            <person name="Sieber J."/>
            <person name="Stams A.J.M."/>
            <person name="Worm P."/>
            <person name="Henstra A.M."/>
            <person name="Richardson P."/>
        </authorList>
    </citation>
    <scope>NUCLEOTIDE SEQUENCE [LARGE SCALE GENOMIC DNA]</scope>
    <source>
        <strain evidence="8">DSM 10017 / MPOB</strain>
    </source>
</reference>
<dbReference type="FunCoup" id="A0LG51">
    <property type="interactions" value="243"/>
</dbReference>
<dbReference type="HOGENOM" id="CLU_026228_5_1_7"/>